<dbReference type="OrthoDB" id="3510794at2759"/>
<keyword evidence="4" id="KW-1185">Reference proteome</keyword>
<dbReference type="InterPro" id="IPR038883">
    <property type="entry name" value="AN11006-like"/>
</dbReference>
<dbReference type="PANTHER" id="PTHR42085:SF2">
    <property type="entry name" value="F-BOX DOMAIN-CONTAINING PROTEIN"/>
    <property type="match status" value="1"/>
</dbReference>
<gene>
    <name evidence="3" type="ORF">IFR04_011278</name>
</gene>
<evidence type="ECO:0000259" key="2">
    <source>
        <dbReference type="Pfam" id="PF24864"/>
    </source>
</evidence>
<evidence type="ECO:0000313" key="4">
    <source>
        <dbReference type="Proteomes" id="UP000664132"/>
    </source>
</evidence>
<accession>A0A8H7T5M4</accession>
<name>A0A8H7T5M4_9HELO</name>
<dbReference type="EMBL" id="JAFJYH010000216">
    <property type="protein sequence ID" value="KAG4415609.1"/>
    <property type="molecule type" value="Genomic_DNA"/>
</dbReference>
<reference evidence="3" key="1">
    <citation type="submission" date="2021-02" db="EMBL/GenBank/DDBJ databases">
        <title>Genome sequence Cadophora malorum strain M34.</title>
        <authorList>
            <person name="Stefanovic E."/>
            <person name="Vu D."/>
            <person name="Scully C."/>
            <person name="Dijksterhuis J."/>
            <person name="Roader J."/>
            <person name="Houbraken J."/>
        </authorList>
    </citation>
    <scope>NUCLEOTIDE SEQUENCE</scope>
    <source>
        <strain evidence="3">M34</strain>
    </source>
</reference>
<dbReference type="Pfam" id="PF24864">
    <property type="entry name" value="DUF7730"/>
    <property type="match status" value="1"/>
</dbReference>
<evidence type="ECO:0000256" key="1">
    <source>
        <dbReference type="SAM" id="MobiDB-lite"/>
    </source>
</evidence>
<feature type="compositionally biased region" description="Polar residues" evidence="1">
    <location>
        <begin position="1"/>
        <end position="14"/>
    </location>
</feature>
<proteinExistence type="predicted"/>
<organism evidence="3 4">
    <name type="scientific">Cadophora malorum</name>
    <dbReference type="NCBI Taxonomy" id="108018"/>
    <lineage>
        <taxon>Eukaryota</taxon>
        <taxon>Fungi</taxon>
        <taxon>Dikarya</taxon>
        <taxon>Ascomycota</taxon>
        <taxon>Pezizomycotina</taxon>
        <taxon>Leotiomycetes</taxon>
        <taxon>Helotiales</taxon>
        <taxon>Ploettnerulaceae</taxon>
        <taxon>Cadophora</taxon>
    </lineage>
</organism>
<comment type="caution">
    <text evidence="3">The sequence shown here is derived from an EMBL/GenBank/DDBJ whole genome shotgun (WGS) entry which is preliminary data.</text>
</comment>
<dbReference type="InterPro" id="IPR056632">
    <property type="entry name" value="DUF7730"/>
</dbReference>
<feature type="region of interest" description="Disordered" evidence="1">
    <location>
        <begin position="1"/>
        <end position="23"/>
    </location>
</feature>
<dbReference type="Proteomes" id="UP000664132">
    <property type="component" value="Unassembled WGS sequence"/>
</dbReference>
<protein>
    <recommendedName>
        <fullName evidence="2">DUF7730 domain-containing protein</fullName>
    </recommendedName>
</protein>
<feature type="domain" description="DUF7730" evidence="2">
    <location>
        <begin position="19"/>
        <end position="148"/>
    </location>
</feature>
<dbReference type="AlphaFoldDB" id="A0A8H7T5M4"/>
<sequence>MSPPTSEKPTPEQTSARDENHSPFLNAPIEVRVNIYSYLVPNFEDPLWYERHRRCHREAAIDMAWNEVRSTDNPHAFDSYYSFARRNHGYSLNECHVRTDGVEPAFALLTTCRQVYEEYVKEFYGHARFSIRILASEIWYFDEVIKDPGFGFKFIKHLKVTLPMPGLGDENKDEMAAGSSHSRAVTRLLNLLKNSPLIRSIHLQLELPKQLAMATCLIATRHRRNSPLFRALMSTYRQEIASRVCPILELKDIEKTVSIRESFLDTQISREVNPRLFGAEVRGFVAGLLERYGLPTLSAKEELESKVMTKKISASVVGAAHVASMINYTRVPLFALMEELWQRGHEAAAEMELETKIADGESIA</sequence>
<dbReference type="PANTHER" id="PTHR42085">
    <property type="entry name" value="F-BOX DOMAIN-CONTAINING PROTEIN"/>
    <property type="match status" value="1"/>
</dbReference>
<evidence type="ECO:0000313" key="3">
    <source>
        <dbReference type="EMBL" id="KAG4415609.1"/>
    </source>
</evidence>